<evidence type="ECO:0000313" key="1">
    <source>
        <dbReference type="EMBL" id="KAK6542830.1"/>
    </source>
</evidence>
<reference evidence="1 2" key="1">
    <citation type="submission" date="2019-10" db="EMBL/GenBank/DDBJ databases">
        <authorList>
            <person name="Palmer J.M."/>
        </authorList>
    </citation>
    <scope>NUCLEOTIDE SEQUENCE [LARGE SCALE GENOMIC DNA]</scope>
    <source>
        <strain evidence="1 2">TWF694</strain>
    </source>
</reference>
<comment type="caution">
    <text evidence="1">The sequence shown here is derived from an EMBL/GenBank/DDBJ whole genome shotgun (WGS) entry which is preliminary data.</text>
</comment>
<proteinExistence type="predicted"/>
<name>A0AAV9XL77_9PEZI</name>
<gene>
    <name evidence="1" type="ORF">TWF694_006771</name>
</gene>
<protein>
    <submittedName>
        <fullName evidence="1">Uncharacterized protein</fullName>
    </submittedName>
</protein>
<dbReference type="AlphaFoldDB" id="A0AAV9XL77"/>
<evidence type="ECO:0000313" key="2">
    <source>
        <dbReference type="Proteomes" id="UP001365542"/>
    </source>
</evidence>
<organism evidence="1 2">
    <name type="scientific">Orbilia ellipsospora</name>
    <dbReference type="NCBI Taxonomy" id="2528407"/>
    <lineage>
        <taxon>Eukaryota</taxon>
        <taxon>Fungi</taxon>
        <taxon>Dikarya</taxon>
        <taxon>Ascomycota</taxon>
        <taxon>Pezizomycotina</taxon>
        <taxon>Orbiliomycetes</taxon>
        <taxon>Orbiliales</taxon>
        <taxon>Orbiliaceae</taxon>
        <taxon>Orbilia</taxon>
    </lineage>
</organism>
<dbReference type="EMBL" id="JAVHJO010000002">
    <property type="protein sequence ID" value="KAK6542830.1"/>
    <property type="molecule type" value="Genomic_DNA"/>
</dbReference>
<dbReference type="Proteomes" id="UP001365542">
    <property type="component" value="Unassembled WGS sequence"/>
</dbReference>
<accession>A0AAV9XL77</accession>
<keyword evidence="2" id="KW-1185">Reference proteome</keyword>
<sequence length="320" mass="35521">MSTEAVENTKSTIKVELYNYYKSNDKKPLSSLPAEDLETATKAITKVLKSVAAQNCMPNLIEGPEFATIDERGWTITLLPPPEVSSQILTKYSKAVDAFDLKNLQVDVKILDQYASAPAGSSYKEHRLLEIICTAIHTLAIDLYTTSFPIPEVVEVNSYLPPPYPVIAHSQYYASKPWKKVFDLKAVGFWAEAQIFGGVIYFDRAHDASKPDSAEGNAYQGVWVHGLPNTYLPCLWHVPDDVVSKAINEAAFPLDPSAAKDHNNLIGLQEAQEEHAIYRDPHLANHSTYIGEAHVDEDVGLSDADVDELKTLGWFKSQDE</sequence>